<keyword evidence="12" id="KW-1185">Reference proteome</keyword>
<evidence type="ECO:0000256" key="4">
    <source>
        <dbReference type="ARBA" id="ARBA00022723"/>
    </source>
</evidence>
<evidence type="ECO:0000256" key="1">
    <source>
        <dbReference type="ARBA" id="ARBA00012493"/>
    </source>
</evidence>
<proteinExistence type="inferred from homology"/>
<evidence type="ECO:0000256" key="9">
    <source>
        <dbReference type="ARBA" id="ARBA00048173"/>
    </source>
</evidence>
<comment type="caution">
    <text evidence="11">The sequence shown here is derived from an EMBL/GenBank/DDBJ whole genome shotgun (WGS) entry which is preliminary data.</text>
</comment>
<accession>A0ABN0U423</accession>
<evidence type="ECO:0000256" key="6">
    <source>
        <dbReference type="ARBA" id="ARBA00022918"/>
    </source>
</evidence>
<keyword evidence="4" id="KW-0479">Metal-binding</keyword>
<dbReference type="InterPro" id="IPR043502">
    <property type="entry name" value="DNA/RNA_pol_sf"/>
</dbReference>
<evidence type="ECO:0000256" key="8">
    <source>
        <dbReference type="ARBA" id="ARBA00034120"/>
    </source>
</evidence>
<dbReference type="PROSITE" id="PS50878">
    <property type="entry name" value="RT_POL"/>
    <property type="match status" value="1"/>
</dbReference>
<reference evidence="11 12" key="1">
    <citation type="journal article" date="2019" name="Int. J. Syst. Evol. Microbiol.">
        <title>The Global Catalogue of Microorganisms (GCM) 10K type strain sequencing project: providing services to taxonomists for standard genome sequencing and annotation.</title>
        <authorList>
            <consortium name="The Broad Institute Genomics Platform"/>
            <consortium name="The Broad Institute Genome Sequencing Center for Infectious Disease"/>
            <person name="Wu L."/>
            <person name="Ma J."/>
        </authorList>
    </citation>
    <scope>NUCLEOTIDE SEQUENCE [LARGE SCALE GENOMIC DNA]</scope>
    <source>
        <strain evidence="11 12">JCM 3380</strain>
    </source>
</reference>
<sequence>MSSERLADVLGPVPAEDLAVRLLDLDTGELAWFADTRAWNRQAREPLRHYRSWWQGRRLISSPKPRLAELQRRLTRHLLDRLDVHDAAHGFRRGRSTGTFAAPHAGKPLVVRVDLEGFFTSVTGTRVRGLLESHGYPPAVAAAITGLLTTRTPPDTALRADWPLRRRLAAPHLPQGAPSSPATANVIARNLDRRLTGLARSLNATYTRYADDLAFSGPADLPPHRLLPGVRKAVHSEGFRINPDKTRITARHQRQRLAGLVVNHAPAASRAEYDDLKAVLHNCARHGLESQNRHGHPDFRAHLRGRVEWVSAGRPARAAELAALLDAISG</sequence>
<dbReference type="CDD" id="cd03487">
    <property type="entry name" value="RT_Bac_retron_II"/>
    <property type="match status" value="1"/>
</dbReference>
<evidence type="ECO:0000256" key="3">
    <source>
        <dbReference type="ARBA" id="ARBA00022695"/>
    </source>
</evidence>
<comment type="catalytic activity">
    <reaction evidence="9">
        <text>DNA(n) + a 2'-deoxyribonucleoside 5'-triphosphate = DNA(n+1) + diphosphate</text>
        <dbReference type="Rhea" id="RHEA:22508"/>
        <dbReference type="Rhea" id="RHEA-COMP:17339"/>
        <dbReference type="Rhea" id="RHEA-COMP:17340"/>
        <dbReference type="ChEBI" id="CHEBI:33019"/>
        <dbReference type="ChEBI" id="CHEBI:61560"/>
        <dbReference type="ChEBI" id="CHEBI:173112"/>
        <dbReference type="EC" id="2.7.7.49"/>
    </reaction>
</comment>
<evidence type="ECO:0000256" key="7">
    <source>
        <dbReference type="ARBA" id="ARBA00023118"/>
    </source>
</evidence>
<dbReference type="RefSeq" id="WP_343935446.1">
    <property type="nucleotide sequence ID" value="NZ_BAAABU010000008.1"/>
</dbReference>
<dbReference type="PANTHER" id="PTHR34047">
    <property type="entry name" value="NUCLEAR INTRON MATURASE 1, MITOCHONDRIAL-RELATED"/>
    <property type="match status" value="1"/>
</dbReference>
<dbReference type="Pfam" id="PF00078">
    <property type="entry name" value="RVT_1"/>
    <property type="match status" value="1"/>
</dbReference>
<dbReference type="SUPFAM" id="SSF56672">
    <property type="entry name" value="DNA/RNA polymerases"/>
    <property type="match status" value="1"/>
</dbReference>
<keyword evidence="3" id="KW-0548">Nucleotidyltransferase</keyword>
<feature type="domain" description="Reverse transcriptase" evidence="10">
    <location>
        <begin position="1"/>
        <end position="262"/>
    </location>
</feature>
<keyword evidence="5" id="KW-0460">Magnesium</keyword>
<protein>
    <recommendedName>
        <fullName evidence="1">RNA-directed DNA polymerase</fullName>
        <ecNumber evidence="1">2.7.7.49</ecNumber>
    </recommendedName>
</protein>
<keyword evidence="2" id="KW-0808">Transferase</keyword>
<evidence type="ECO:0000313" key="11">
    <source>
        <dbReference type="EMBL" id="GAA0237813.1"/>
    </source>
</evidence>
<name>A0ABN0U423_9PSEU</name>
<dbReference type="Proteomes" id="UP001500416">
    <property type="component" value="Unassembled WGS sequence"/>
</dbReference>
<keyword evidence="7" id="KW-0051">Antiviral defense</keyword>
<evidence type="ECO:0000259" key="10">
    <source>
        <dbReference type="PROSITE" id="PS50878"/>
    </source>
</evidence>
<dbReference type="InterPro" id="IPR051083">
    <property type="entry name" value="GrpII_Intron_Splice-Mob/Def"/>
</dbReference>
<evidence type="ECO:0000313" key="12">
    <source>
        <dbReference type="Proteomes" id="UP001500416"/>
    </source>
</evidence>
<dbReference type="EC" id="2.7.7.49" evidence="1"/>
<keyword evidence="6" id="KW-0695">RNA-directed DNA polymerase</keyword>
<evidence type="ECO:0000256" key="5">
    <source>
        <dbReference type="ARBA" id="ARBA00022842"/>
    </source>
</evidence>
<comment type="similarity">
    <text evidence="8">Belongs to the bacterial reverse transcriptase family.</text>
</comment>
<dbReference type="PANTHER" id="PTHR34047:SF7">
    <property type="entry name" value="RNA-DIRECTED DNA POLYMERASE"/>
    <property type="match status" value="1"/>
</dbReference>
<dbReference type="PRINTS" id="PR00866">
    <property type="entry name" value="RNADNAPOLMS"/>
</dbReference>
<organism evidence="11 12">
    <name type="scientific">Saccharothrix mutabilis subsp. mutabilis</name>
    <dbReference type="NCBI Taxonomy" id="66855"/>
    <lineage>
        <taxon>Bacteria</taxon>
        <taxon>Bacillati</taxon>
        <taxon>Actinomycetota</taxon>
        <taxon>Actinomycetes</taxon>
        <taxon>Pseudonocardiales</taxon>
        <taxon>Pseudonocardiaceae</taxon>
        <taxon>Saccharothrix</taxon>
    </lineage>
</organism>
<evidence type="ECO:0000256" key="2">
    <source>
        <dbReference type="ARBA" id="ARBA00022679"/>
    </source>
</evidence>
<dbReference type="InterPro" id="IPR000123">
    <property type="entry name" value="Reverse_transcriptase_msDNA"/>
</dbReference>
<gene>
    <name evidence="11" type="ORF">GCM10010492_41130</name>
</gene>
<dbReference type="EMBL" id="BAAABU010000008">
    <property type="protein sequence ID" value="GAA0237813.1"/>
    <property type="molecule type" value="Genomic_DNA"/>
</dbReference>
<dbReference type="InterPro" id="IPR000477">
    <property type="entry name" value="RT_dom"/>
</dbReference>